<dbReference type="KEGG" id="phs:C2L64_09565"/>
<dbReference type="GeneID" id="55528588"/>
<reference evidence="1 2" key="1">
    <citation type="submission" date="2018-01" db="EMBL/GenBank/DDBJ databases">
        <title>Species boundaries and ecological features among Paraburkholderia terrae DSMZ17804T, P. hospita DSMZ17164T and P. caribensis DSMZ13236T.</title>
        <authorList>
            <person name="Pratama A.A."/>
        </authorList>
    </citation>
    <scope>NUCLEOTIDE SEQUENCE [LARGE SCALE GENOMIC DNA]</scope>
    <source>
        <strain evidence="1 2">DSM 17164</strain>
    </source>
</reference>
<evidence type="ECO:0000313" key="2">
    <source>
        <dbReference type="Proteomes" id="UP000236649"/>
    </source>
</evidence>
<proteinExistence type="predicted"/>
<gene>
    <name evidence="1" type="ORF">C2L64_09565</name>
</gene>
<organism evidence="1 2">
    <name type="scientific">Paraburkholderia hospita</name>
    <dbReference type="NCBI Taxonomy" id="169430"/>
    <lineage>
        <taxon>Bacteria</taxon>
        <taxon>Pseudomonadati</taxon>
        <taxon>Pseudomonadota</taxon>
        <taxon>Betaproteobacteria</taxon>
        <taxon>Burkholderiales</taxon>
        <taxon>Burkholderiaceae</taxon>
        <taxon>Paraburkholderia</taxon>
    </lineage>
</organism>
<dbReference type="Proteomes" id="UP000236649">
    <property type="component" value="Chromosome 1"/>
</dbReference>
<sequence length="71" mass="7909">MTITRFNDQIIAHEGFELAKMPEGERGCIGCVFLSGEEPGCNEHACYSGALPDDHPLRGAAWIYWIRKEVA</sequence>
<dbReference type="EMBL" id="CP026105">
    <property type="protein sequence ID" value="AUT68544.1"/>
    <property type="molecule type" value="Genomic_DNA"/>
</dbReference>
<dbReference type="AlphaFoldDB" id="A0AAN1MIP6"/>
<accession>A0AAN1MIP6</accession>
<name>A0AAN1MIP6_9BURK</name>
<evidence type="ECO:0000313" key="1">
    <source>
        <dbReference type="EMBL" id="AUT68544.1"/>
    </source>
</evidence>
<protein>
    <submittedName>
        <fullName evidence="1">Uncharacterized protein</fullName>
    </submittedName>
</protein>
<dbReference type="RefSeq" id="WP_090838935.1">
    <property type="nucleotide sequence ID" value="NZ_CADFGJ010000009.1"/>
</dbReference>